<feature type="transmembrane region" description="Helical" evidence="1">
    <location>
        <begin position="134"/>
        <end position="157"/>
    </location>
</feature>
<protein>
    <submittedName>
        <fullName evidence="2">Holin (3TMs family)</fullName>
    </submittedName>
</protein>
<reference evidence="2 3" key="1">
    <citation type="submission" date="2019-03" db="EMBL/GenBank/DDBJ databases">
        <title>Genomic Encyclopedia of Type Strains, Phase IV (KMG-IV): sequencing the most valuable type-strain genomes for metagenomic binning, comparative biology and taxonomic classification.</title>
        <authorList>
            <person name="Goeker M."/>
        </authorList>
    </citation>
    <scope>NUCLEOTIDE SEQUENCE [LARGE SCALE GENOMIC DNA]</scope>
    <source>
        <strain evidence="2 3">DSM 11603</strain>
    </source>
</reference>
<name>A0A4R6YGM0_9HYPH</name>
<dbReference type="EMBL" id="SNZF01000008">
    <property type="protein sequence ID" value="TDR35683.1"/>
    <property type="molecule type" value="Genomic_DNA"/>
</dbReference>
<gene>
    <name evidence="2" type="ORF">DES43_108108</name>
</gene>
<evidence type="ECO:0000256" key="1">
    <source>
        <dbReference type="SAM" id="Phobius"/>
    </source>
</evidence>
<dbReference type="OrthoDB" id="7840363at2"/>
<dbReference type="RefSeq" id="WP_133674901.1">
    <property type="nucleotide sequence ID" value="NZ_SNZF01000008.1"/>
</dbReference>
<evidence type="ECO:0000313" key="2">
    <source>
        <dbReference type="EMBL" id="TDR35683.1"/>
    </source>
</evidence>
<dbReference type="InterPro" id="IPR021497">
    <property type="entry name" value="GTA_holin_3TM"/>
</dbReference>
<dbReference type="AlphaFoldDB" id="A0A4R6YGM0"/>
<dbReference type="Proteomes" id="UP000294958">
    <property type="component" value="Unassembled WGS sequence"/>
</dbReference>
<keyword evidence="1" id="KW-0812">Transmembrane</keyword>
<organism evidence="2 3">
    <name type="scientific">Aquamicrobium defluvii</name>
    <dbReference type="NCBI Taxonomy" id="69279"/>
    <lineage>
        <taxon>Bacteria</taxon>
        <taxon>Pseudomonadati</taxon>
        <taxon>Pseudomonadota</taxon>
        <taxon>Alphaproteobacteria</taxon>
        <taxon>Hyphomicrobiales</taxon>
        <taxon>Phyllobacteriaceae</taxon>
        <taxon>Aquamicrobium</taxon>
    </lineage>
</organism>
<keyword evidence="1" id="KW-1133">Transmembrane helix</keyword>
<dbReference type="Pfam" id="PF11351">
    <property type="entry name" value="GTA_holin_3TM"/>
    <property type="match status" value="1"/>
</dbReference>
<comment type="caution">
    <text evidence="2">The sequence shown here is derived from an EMBL/GenBank/DDBJ whole genome shotgun (WGS) entry which is preliminary data.</text>
</comment>
<accession>A0A4R6YGM0</accession>
<keyword evidence="1" id="KW-0472">Membrane</keyword>
<feature type="transmembrane region" description="Helical" evidence="1">
    <location>
        <begin position="109"/>
        <end position="128"/>
    </location>
</feature>
<proteinExistence type="predicted"/>
<keyword evidence="3" id="KW-1185">Reference proteome</keyword>
<sequence>MSLLAGILIEAAGKVGAPIVKGLLEKYVGGKAGEIGGDIIDVIAGKAGVPPADLPNLPTDELGAAVQAAEPVAAELVLAEVEQQREANRLMLAEMDKEGGTWTWAWRPAWMWLLAFLWTYALVLRPLVNAAVGAAIEAVDVSMLMTLTGAYLALYMGGHTLKDGLKKWTGR</sequence>
<evidence type="ECO:0000313" key="3">
    <source>
        <dbReference type="Proteomes" id="UP000294958"/>
    </source>
</evidence>